<name>A0A913XJH0_EXADI</name>
<dbReference type="GeneID" id="110243553"/>
<sequence length="276" mass="30425">MAFPMSGTNKLESVFKETEGNRELMGLIAGHVFKYKESEVQQLRTDMKSQVDPHLSLWESVGVEIKGHQLIYLGEPYEPLFSQPLLSSLGAIFRIPLTKKWPGFEVVIQNTGPEYCVAIGVLTTTRVSSQSSGFGGLQADAGFVADRGLIFDMNRITWDDNKECEEYVAKRGDLIGCKVLFDCQSNDGILPMSITLNSRVIGKAEIRPGGKDLFPFVSFGNEGTTVLFKLCPSSEEQFAHTDVLSEEISDLKSEISELRSTMKVLLDALAASKKGN</sequence>
<evidence type="ECO:0000256" key="1">
    <source>
        <dbReference type="SAM" id="Coils"/>
    </source>
</evidence>
<keyword evidence="3" id="KW-1185">Reference proteome</keyword>
<dbReference type="RefSeq" id="XP_020905371.1">
    <property type="nucleotide sequence ID" value="XM_021049712.2"/>
</dbReference>
<keyword evidence="1" id="KW-0175">Coiled coil</keyword>
<evidence type="ECO:0000313" key="3">
    <source>
        <dbReference type="Proteomes" id="UP000887567"/>
    </source>
</evidence>
<dbReference type="InterPro" id="IPR043136">
    <property type="entry name" value="B30.2/SPRY_sf"/>
</dbReference>
<dbReference type="OrthoDB" id="5979954at2759"/>
<evidence type="ECO:0000313" key="2">
    <source>
        <dbReference type="EnsemblMetazoa" id="XP_020905371.1"/>
    </source>
</evidence>
<protein>
    <submittedName>
        <fullName evidence="2">Uncharacterized protein</fullName>
    </submittedName>
</protein>
<feature type="coiled-coil region" evidence="1">
    <location>
        <begin position="241"/>
        <end position="268"/>
    </location>
</feature>
<dbReference type="Proteomes" id="UP000887567">
    <property type="component" value="Unplaced"/>
</dbReference>
<reference evidence="2" key="1">
    <citation type="submission" date="2022-11" db="UniProtKB">
        <authorList>
            <consortium name="EnsemblMetazoa"/>
        </authorList>
    </citation>
    <scope>IDENTIFICATION</scope>
</reference>
<organism evidence="2 3">
    <name type="scientific">Exaiptasia diaphana</name>
    <name type="common">Tropical sea anemone</name>
    <name type="synonym">Aiptasia pulchella</name>
    <dbReference type="NCBI Taxonomy" id="2652724"/>
    <lineage>
        <taxon>Eukaryota</taxon>
        <taxon>Metazoa</taxon>
        <taxon>Cnidaria</taxon>
        <taxon>Anthozoa</taxon>
        <taxon>Hexacorallia</taxon>
        <taxon>Actiniaria</taxon>
        <taxon>Aiptasiidae</taxon>
        <taxon>Exaiptasia</taxon>
    </lineage>
</organism>
<proteinExistence type="predicted"/>
<dbReference type="EnsemblMetazoa" id="XM_021049712.2">
    <property type="protein sequence ID" value="XP_020905371.1"/>
    <property type="gene ID" value="LOC110243553"/>
</dbReference>
<dbReference type="Gene3D" id="2.60.120.920">
    <property type="match status" value="1"/>
</dbReference>
<dbReference type="AlphaFoldDB" id="A0A913XJH0"/>
<dbReference type="KEGG" id="epa:110243553"/>
<accession>A0A913XJH0</accession>